<name>A0A4U8WG25_9NOCA</name>
<evidence type="ECO:0000313" key="2">
    <source>
        <dbReference type="Proteomes" id="UP000290439"/>
    </source>
</evidence>
<dbReference type="RefSeq" id="WP_232052292.1">
    <property type="nucleotide sequence ID" value="NZ_LR215973.1"/>
</dbReference>
<dbReference type="Proteomes" id="UP000290439">
    <property type="component" value="Chromosome"/>
</dbReference>
<gene>
    <name evidence="1" type="ORF">NCTC10797_04698</name>
</gene>
<dbReference type="AlphaFoldDB" id="A0A4U8WG25"/>
<reference evidence="1 2" key="1">
    <citation type="submission" date="2019-02" db="EMBL/GenBank/DDBJ databases">
        <authorList>
            <consortium name="Pathogen Informatics"/>
        </authorList>
    </citation>
    <scope>NUCLEOTIDE SEQUENCE [LARGE SCALE GENOMIC DNA]</scope>
    <source>
        <strain evidence="1 2">3012STDY6756504</strain>
    </source>
</reference>
<dbReference type="EMBL" id="LR215973">
    <property type="protein sequence ID" value="VFB00889.1"/>
    <property type="molecule type" value="Genomic_DNA"/>
</dbReference>
<sequence length="107" mass="11873">MDCLPKAIGLVRRGVPGEHGTDLHALAERYGYRLVFTVGLEVRPLVAAMALAQHVGDHAATAVVVPTYEHAEAYRMIVTELAALITPVRFYRRGHRWPATAAEGRWR</sequence>
<proteinExistence type="predicted"/>
<protein>
    <submittedName>
        <fullName evidence="1">Uncharacterized protein</fullName>
    </submittedName>
</protein>
<organism evidence="1 2">
    <name type="scientific">Nocardia cyriacigeorgica</name>
    <dbReference type="NCBI Taxonomy" id="135487"/>
    <lineage>
        <taxon>Bacteria</taxon>
        <taxon>Bacillati</taxon>
        <taxon>Actinomycetota</taxon>
        <taxon>Actinomycetes</taxon>
        <taxon>Mycobacteriales</taxon>
        <taxon>Nocardiaceae</taxon>
        <taxon>Nocardia</taxon>
    </lineage>
</organism>
<accession>A0A4U8WG25</accession>
<evidence type="ECO:0000313" key="1">
    <source>
        <dbReference type="EMBL" id="VFB00889.1"/>
    </source>
</evidence>